<gene>
    <name evidence="1" type="ORF">PCOR1329_LOCUS12778</name>
</gene>
<evidence type="ECO:0000313" key="2">
    <source>
        <dbReference type="Proteomes" id="UP001189429"/>
    </source>
</evidence>
<dbReference type="EMBL" id="CAUYUJ010003754">
    <property type="protein sequence ID" value="CAK0806621.1"/>
    <property type="molecule type" value="Genomic_DNA"/>
</dbReference>
<feature type="non-terminal residue" evidence="1">
    <location>
        <position position="315"/>
    </location>
</feature>
<keyword evidence="2" id="KW-1185">Reference proteome</keyword>
<evidence type="ECO:0000313" key="1">
    <source>
        <dbReference type="EMBL" id="CAK0806621.1"/>
    </source>
</evidence>
<protein>
    <submittedName>
        <fullName evidence="1">Uncharacterized protein</fullName>
    </submittedName>
</protein>
<accession>A0ABN9QLB6</accession>
<reference evidence="1" key="1">
    <citation type="submission" date="2023-10" db="EMBL/GenBank/DDBJ databases">
        <authorList>
            <person name="Chen Y."/>
            <person name="Shah S."/>
            <person name="Dougan E. K."/>
            <person name="Thang M."/>
            <person name="Chan C."/>
        </authorList>
    </citation>
    <scope>NUCLEOTIDE SEQUENCE [LARGE SCALE GENOMIC DNA]</scope>
</reference>
<dbReference type="Proteomes" id="UP001189429">
    <property type="component" value="Unassembled WGS sequence"/>
</dbReference>
<name>A0ABN9QLB6_9DINO</name>
<comment type="caution">
    <text evidence="1">The sequence shown here is derived from an EMBL/GenBank/DDBJ whole genome shotgun (WGS) entry which is preliminary data.</text>
</comment>
<organism evidence="1 2">
    <name type="scientific">Prorocentrum cordatum</name>
    <dbReference type="NCBI Taxonomy" id="2364126"/>
    <lineage>
        <taxon>Eukaryota</taxon>
        <taxon>Sar</taxon>
        <taxon>Alveolata</taxon>
        <taxon>Dinophyceae</taxon>
        <taxon>Prorocentrales</taxon>
        <taxon>Prorocentraceae</taxon>
        <taxon>Prorocentrum</taxon>
    </lineage>
</organism>
<proteinExistence type="predicted"/>
<sequence>VLAVGVSRYRVSLSAARDSGKKWPELAVDSVIAELEGPLASVVHAGQSKALTTKIDTNLRAFWAAIDAARGQMAGLLQRAPAALQLVASLEKDPKYVSRESASLLPQLFYNFEMKFGWARIVSPVGASAVLADWSGAFGKALQRACYPRQIADAVAGCVACDLIVKATLDEIWSGIPAEFMSDAVPAEVVPLCLGAEVAANLTQGGGGAKLSQQFRVLQDGHACAGTRASLKKRRGADGPMFASEGSEACVAARSTLAVARASLARPSSAECFDANRGATGADIAPISVAKFDGCLGAADLSSACAPASAVEKWA</sequence>
<feature type="non-terminal residue" evidence="1">
    <location>
        <position position="1"/>
    </location>
</feature>